<dbReference type="InterPro" id="IPR014710">
    <property type="entry name" value="RmlC-like_jellyroll"/>
</dbReference>
<dbReference type="OrthoDB" id="2620172at2"/>
<reference evidence="2 3" key="1">
    <citation type="submission" date="2016-10" db="EMBL/GenBank/DDBJ databases">
        <authorList>
            <person name="de Groot N.N."/>
        </authorList>
    </citation>
    <scope>NUCLEOTIDE SEQUENCE [LARGE SCALE GENOMIC DNA]</scope>
    <source>
        <strain evidence="2 3">DSM 44778</strain>
    </source>
</reference>
<accession>A0A1I3MPE9</accession>
<dbReference type="STRING" id="46223.SAMN05421852_103146"/>
<sequence>MNKPYIIRYSESDRIPMGQGVKISYLRKSADEYSILLQMDAHSQFPVHEHVGGEEIFVVEGEVQVGEEKLNRGDYYYLPPGFNRSVSTDKGCTLLISSAKGVQLQT</sequence>
<feature type="domain" description="ChrR-like cupin" evidence="1">
    <location>
        <begin position="6"/>
        <end position="97"/>
    </location>
</feature>
<protein>
    <submittedName>
        <fullName evidence="2">ChrR Cupin-like domain-containing protein</fullName>
    </submittedName>
</protein>
<dbReference type="AlphaFoldDB" id="A0A1I3MPE9"/>
<dbReference type="Proteomes" id="UP000199545">
    <property type="component" value="Unassembled WGS sequence"/>
</dbReference>
<name>A0A1I3MPE9_9BACL</name>
<evidence type="ECO:0000313" key="3">
    <source>
        <dbReference type="Proteomes" id="UP000199545"/>
    </source>
</evidence>
<evidence type="ECO:0000259" key="1">
    <source>
        <dbReference type="Pfam" id="PF12973"/>
    </source>
</evidence>
<dbReference type="Gene3D" id="2.60.120.10">
    <property type="entry name" value="Jelly Rolls"/>
    <property type="match status" value="1"/>
</dbReference>
<keyword evidence="3" id="KW-1185">Reference proteome</keyword>
<organism evidence="2 3">
    <name type="scientific">Thermoflavimicrobium dichotomicum</name>
    <dbReference type="NCBI Taxonomy" id="46223"/>
    <lineage>
        <taxon>Bacteria</taxon>
        <taxon>Bacillati</taxon>
        <taxon>Bacillota</taxon>
        <taxon>Bacilli</taxon>
        <taxon>Bacillales</taxon>
        <taxon>Thermoactinomycetaceae</taxon>
        <taxon>Thermoflavimicrobium</taxon>
    </lineage>
</organism>
<dbReference type="SUPFAM" id="SSF51182">
    <property type="entry name" value="RmlC-like cupins"/>
    <property type="match status" value="1"/>
</dbReference>
<dbReference type="EMBL" id="FORR01000003">
    <property type="protein sequence ID" value="SFI98801.1"/>
    <property type="molecule type" value="Genomic_DNA"/>
</dbReference>
<dbReference type="InterPro" id="IPR011051">
    <property type="entry name" value="RmlC_Cupin_sf"/>
</dbReference>
<dbReference type="Pfam" id="PF12973">
    <property type="entry name" value="Cupin_7"/>
    <property type="match status" value="1"/>
</dbReference>
<gene>
    <name evidence="2" type="ORF">SAMN05421852_103146</name>
</gene>
<dbReference type="InterPro" id="IPR025979">
    <property type="entry name" value="ChrR-like_cupin_dom"/>
</dbReference>
<dbReference type="RefSeq" id="WP_093228502.1">
    <property type="nucleotide sequence ID" value="NZ_FORR01000003.1"/>
</dbReference>
<evidence type="ECO:0000313" key="2">
    <source>
        <dbReference type="EMBL" id="SFI98801.1"/>
    </source>
</evidence>
<proteinExistence type="predicted"/>